<dbReference type="EMBL" id="JAACJM010000088">
    <property type="protein sequence ID" value="KAF5348006.1"/>
    <property type="molecule type" value="Genomic_DNA"/>
</dbReference>
<dbReference type="OrthoDB" id="3026831at2759"/>
<accession>A0A8H5CTY0</accession>
<dbReference type="InterPro" id="IPR011009">
    <property type="entry name" value="Kinase-like_dom_sf"/>
</dbReference>
<dbReference type="CDD" id="cd15489">
    <property type="entry name" value="PHD_SF"/>
    <property type="match status" value="1"/>
</dbReference>
<protein>
    <recommendedName>
        <fullName evidence="7">Zinc finger PHD-type domain-containing protein</fullName>
    </recommendedName>
</protein>
<dbReference type="SUPFAM" id="SSF56112">
    <property type="entry name" value="Protein kinase-like (PK-like)"/>
    <property type="match status" value="1"/>
</dbReference>
<name>A0A8H5CTY0_9AGAR</name>
<dbReference type="InterPro" id="IPR019786">
    <property type="entry name" value="Zinc_finger_PHD-type_CS"/>
</dbReference>
<evidence type="ECO:0000256" key="3">
    <source>
        <dbReference type="ARBA" id="ARBA00022833"/>
    </source>
</evidence>
<dbReference type="Gene3D" id="3.30.200.20">
    <property type="entry name" value="Phosphorylase Kinase, domain 1"/>
    <property type="match status" value="1"/>
</dbReference>
<keyword evidence="3" id="KW-0862">Zinc</keyword>
<dbReference type="PROSITE" id="PS01359">
    <property type="entry name" value="ZF_PHD_1"/>
    <property type="match status" value="1"/>
</dbReference>
<proteinExistence type="predicted"/>
<organism evidence="5 6">
    <name type="scientific">Tetrapyrgos nigripes</name>
    <dbReference type="NCBI Taxonomy" id="182062"/>
    <lineage>
        <taxon>Eukaryota</taxon>
        <taxon>Fungi</taxon>
        <taxon>Dikarya</taxon>
        <taxon>Basidiomycota</taxon>
        <taxon>Agaricomycotina</taxon>
        <taxon>Agaricomycetes</taxon>
        <taxon>Agaricomycetidae</taxon>
        <taxon>Agaricales</taxon>
        <taxon>Marasmiineae</taxon>
        <taxon>Marasmiaceae</taxon>
        <taxon>Tetrapyrgos</taxon>
    </lineage>
</organism>
<dbReference type="AlphaFoldDB" id="A0A8H5CTY0"/>
<sequence>MADPSKSNAPSFFPHSHGFSYVKSNLYNVAGNMDVHNHSDQGRGRKRSSLFSGLLSRIGEAISWSTESPVVNRCTQRIVSQSNIELLDQLSSRRQYRIHSAKYKQRLVLVKVFQGTQAKKNFKEEKRQNQRLLHPSLLKMIGVSSFTTESPFIVYNFAPTRGSPVSELAIGLDYLSSEGARAGSSSKKSIEIFITDDDVLKIAPDFGSLLVEDSGRHEESDTDPLWGLFNDLCDKTFKQATCILYPDVRNRKVSSTIAKASSATATDVLGDTESLMSDVSSNLNFSEPKGSLSPRRELLWRESSRGSRSVHAVAKHYREFWEHLNLTVGQSYHSYAMPRKQAARPLRIVVHRCQGYRKEEITLTSDVAENAIVSHFIPSLHERCPVCKEIVEEEEFGYDGTSPTVKCSACGVWQHRSCVAKGQGDAQFVCFFCPALFNTGDPYIDGPNSISSPDIFSIYDGHFPHQDPSNSQQHPPHGQHQLHPAEADQIWRGFEMTSTEQLPVRISDQMLGGNSFSQNVGQHQLHPAEADQIWRGFEITSTEQLPVWLSDQALSGNSFSQNGMDAFLLPADYLPPYPQIW</sequence>
<keyword evidence="6" id="KW-1185">Reference proteome</keyword>
<evidence type="ECO:0000313" key="5">
    <source>
        <dbReference type="EMBL" id="KAF5348006.1"/>
    </source>
</evidence>
<feature type="region of interest" description="Disordered" evidence="4">
    <location>
        <begin position="461"/>
        <end position="483"/>
    </location>
</feature>
<comment type="caution">
    <text evidence="5">The sequence shown here is derived from an EMBL/GenBank/DDBJ whole genome shotgun (WGS) entry which is preliminary data.</text>
</comment>
<keyword evidence="2" id="KW-0863">Zinc-finger</keyword>
<dbReference type="InterPro" id="IPR011011">
    <property type="entry name" value="Znf_FYVE_PHD"/>
</dbReference>
<evidence type="ECO:0000256" key="2">
    <source>
        <dbReference type="ARBA" id="ARBA00022771"/>
    </source>
</evidence>
<evidence type="ECO:0000256" key="1">
    <source>
        <dbReference type="ARBA" id="ARBA00022723"/>
    </source>
</evidence>
<evidence type="ECO:0000256" key="4">
    <source>
        <dbReference type="SAM" id="MobiDB-lite"/>
    </source>
</evidence>
<feature type="compositionally biased region" description="Low complexity" evidence="4">
    <location>
        <begin position="472"/>
        <end position="483"/>
    </location>
</feature>
<keyword evidence="1" id="KW-0479">Metal-binding</keyword>
<dbReference type="GO" id="GO:0008270">
    <property type="term" value="F:zinc ion binding"/>
    <property type="evidence" value="ECO:0007669"/>
    <property type="project" value="UniProtKB-KW"/>
</dbReference>
<dbReference type="Proteomes" id="UP000559256">
    <property type="component" value="Unassembled WGS sequence"/>
</dbReference>
<gene>
    <name evidence="5" type="ORF">D9758_010014</name>
</gene>
<reference evidence="5 6" key="1">
    <citation type="journal article" date="2020" name="ISME J.">
        <title>Uncovering the hidden diversity of litter-decomposition mechanisms in mushroom-forming fungi.</title>
        <authorList>
            <person name="Floudas D."/>
            <person name="Bentzer J."/>
            <person name="Ahren D."/>
            <person name="Johansson T."/>
            <person name="Persson P."/>
            <person name="Tunlid A."/>
        </authorList>
    </citation>
    <scope>NUCLEOTIDE SEQUENCE [LARGE SCALE GENOMIC DNA]</scope>
    <source>
        <strain evidence="5 6">CBS 291.85</strain>
    </source>
</reference>
<dbReference type="SUPFAM" id="SSF57903">
    <property type="entry name" value="FYVE/PHD zinc finger"/>
    <property type="match status" value="1"/>
</dbReference>
<evidence type="ECO:0008006" key="7">
    <source>
        <dbReference type="Google" id="ProtNLM"/>
    </source>
</evidence>
<evidence type="ECO:0000313" key="6">
    <source>
        <dbReference type="Proteomes" id="UP000559256"/>
    </source>
</evidence>